<sequence>MMKTIKDARYYLIFVLLVVGYYAYSAINGIAFWESSSVTRNTEYNNNTRTRGVHAFYHK</sequence>
<evidence type="ECO:0000313" key="3">
    <source>
        <dbReference type="Proteomes" id="UP000606600"/>
    </source>
</evidence>
<feature type="transmembrane region" description="Helical" evidence="1">
    <location>
        <begin position="12"/>
        <end position="33"/>
    </location>
</feature>
<keyword evidence="3" id="KW-1185">Reference proteome</keyword>
<evidence type="ECO:0000313" key="2">
    <source>
        <dbReference type="EMBL" id="MBD1367472.1"/>
    </source>
</evidence>
<gene>
    <name evidence="2" type="ORF">IDJ77_26920</name>
</gene>
<dbReference type="Proteomes" id="UP000606600">
    <property type="component" value="Unassembled WGS sequence"/>
</dbReference>
<dbReference type="RefSeq" id="WP_191192105.1">
    <property type="nucleotide sequence ID" value="NZ_JACWMY010000021.1"/>
</dbReference>
<keyword evidence="1" id="KW-0472">Membrane</keyword>
<protein>
    <submittedName>
        <fullName evidence="2">Uncharacterized protein</fullName>
    </submittedName>
</protein>
<dbReference type="EMBL" id="JACWMY010000021">
    <property type="protein sequence ID" value="MBD1367472.1"/>
    <property type="molecule type" value="Genomic_DNA"/>
</dbReference>
<proteinExistence type="predicted"/>
<keyword evidence="1" id="KW-0812">Transmembrane</keyword>
<keyword evidence="1" id="KW-1133">Transmembrane helix</keyword>
<name>A0ABR7X1R6_9SPHI</name>
<evidence type="ECO:0000256" key="1">
    <source>
        <dbReference type="SAM" id="Phobius"/>
    </source>
</evidence>
<organism evidence="2 3">
    <name type="scientific">Mucilaginibacter pankratovii</name>
    <dbReference type="NCBI Taxonomy" id="2772110"/>
    <lineage>
        <taxon>Bacteria</taxon>
        <taxon>Pseudomonadati</taxon>
        <taxon>Bacteroidota</taxon>
        <taxon>Sphingobacteriia</taxon>
        <taxon>Sphingobacteriales</taxon>
        <taxon>Sphingobacteriaceae</taxon>
        <taxon>Mucilaginibacter</taxon>
    </lineage>
</organism>
<accession>A0ABR7X1R6</accession>
<comment type="caution">
    <text evidence="2">The sequence shown here is derived from an EMBL/GenBank/DDBJ whole genome shotgun (WGS) entry which is preliminary data.</text>
</comment>
<reference evidence="2 3" key="1">
    <citation type="submission" date="2020-09" db="EMBL/GenBank/DDBJ databases">
        <title>Novel species of Mucilaginibacter isolated from a glacier on the Tibetan Plateau.</title>
        <authorList>
            <person name="Liu Q."/>
            <person name="Xin Y.-H."/>
        </authorList>
    </citation>
    <scope>NUCLEOTIDE SEQUENCE [LARGE SCALE GENOMIC DNA]</scope>
    <source>
        <strain evidence="2 3">ZT4R22</strain>
    </source>
</reference>